<dbReference type="RefSeq" id="WP_353930120.1">
    <property type="nucleotide sequence ID" value="NZ_CP150886.1"/>
</dbReference>
<keyword evidence="1" id="KW-0175">Coiled coil</keyword>
<feature type="coiled-coil region" evidence="1">
    <location>
        <begin position="1"/>
        <end position="28"/>
    </location>
</feature>
<evidence type="ECO:0000256" key="1">
    <source>
        <dbReference type="SAM" id="Coils"/>
    </source>
</evidence>
<organism evidence="2 3">
    <name type="scientific">Okeanomitos corallinicola TIOX110</name>
    <dbReference type="NCBI Taxonomy" id="3133117"/>
    <lineage>
        <taxon>Bacteria</taxon>
        <taxon>Bacillati</taxon>
        <taxon>Cyanobacteriota</taxon>
        <taxon>Cyanophyceae</taxon>
        <taxon>Nostocales</taxon>
        <taxon>Aphanizomenonaceae</taxon>
        <taxon>Okeanomitos</taxon>
    </lineage>
</organism>
<evidence type="ECO:0000313" key="3">
    <source>
        <dbReference type="Proteomes" id="UP001483337"/>
    </source>
</evidence>
<dbReference type="Proteomes" id="UP001483337">
    <property type="component" value="Chromosome"/>
</dbReference>
<sequence>MSQLEKFLKMAEDELTEYSTDARKMEKLRRKISLSLSLVQQQQMKAELLATMPSGTIAEIVEEQRQAVALPFWGIAGLGLLFGIPLNQPVCFLASILGTVAAIRIQKWGWKLQANRLLLRTLEDIEARVTQSSNYTQNS</sequence>
<gene>
    <name evidence="2" type="ORF">WJM97_17740</name>
</gene>
<name>A0ABZ2UQ03_9CYAN</name>
<keyword evidence="3" id="KW-1185">Reference proteome</keyword>
<dbReference type="EMBL" id="CP150886">
    <property type="protein sequence ID" value="WZB87206.1"/>
    <property type="molecule type" value="Genomic_DNA"/>
</dbReference>
<accession>A0ABZ2UQ03</accession>
<proteinExistence type="predicted"/>
<reference evidence="2 3" key="1">
    <citation type="submission" date="2024-04" db="EMBL/GenBank/DDBJ databases">
        <title>Okeanomitos corallinicola gen. &amp; sp. nov. (Nostocales, Cyanobacteria), a new toxic marine heterocyst-forming cyanobacterium from a coral reef.</title>
        <authorList>
            <person name="Li H."/>
            <person name="Li R."/>
            <person name="Kang J."/>
            <person name="Hii K.S."/>
            <person name="Mohamed H.F."/>
            <person name="Xu X."/>
            <person name="Luo Z."/>
        </authorList>
    </citation>
    <scope>NUCLEOTIDE SEQUENCE [LARGE SCALE GENOMIC DNA]</scope>
    <source>
        <strain evidence="2 3">TIOX110</strain>
    </source>
</reference>
<protein>
    <submittedName>
        <fullName evidence="2">Uncharacterized protein</fullName>
    </submittedName>
</protein>
<evidence type="ECO:0000313" key="2">
    <source>
        <dbReference type="EMBL" id="WZB87206.1"/>
    </source>
</evidence>